<comment type="caution">
    <text evidence="1">The sequence shown here is derived from an EMBL/GenBank/DDBJ whole genome shotgun (WGS) entry which is preliminary data.</text>
</comment>
<dbReference type="OrthoDB" id="4762996at2"/>
<dbReference type="AlphaFoldDB" id="A0A1X0DAK6"/>
<dbReference type="STRING" id="81858.BST23_00575"/>
<reference evidence="1 2" key="1">
    <citation type="submission" date="2017-02" db="EMBL/GenBank/DDBJ databases">
        <title>The new phylogeny of genus Mycobacterium.</title>
        <authorList>
            <person name="Tortoli E."/>
            <person name="Trovato A."/>
            <person name="Cirillo D.M."/>
        </authorList>
    </citation>
    <scope>NUCLEOTIDE SEQUENCE [LARGE SCALE GENOMIC DNA]</scope>
    <source>
        <strain evidence="1 2">FI-09383</strain>
    </source>
</reference>
<dbReference type="RefSeq" id="WP_083042223.1">
    <property type="nucleotide sequence ID" value="NZ_MVHP01000001.1"/>
</dbReference>
<name>A0A1X0DAK6_9MYCO</name>
<evidence type="ECO:0000313" key="1">
    <source>
        <dbReference type="EMBL" id="ORA69192.1"/>
    </source>
</evidence>
<proteinExistence type="predicted"/>
<organism evidence="1 2">
    <name type="scientific">Mycolicibacterium elephantis</name>
    <dbReference type="NCBI Taxonomy" id="81858"/>
    <lineage>
        <taxon>Bacteria</taxon>
        <taxon>Bacillati</taxon>
        <taxon>Actinomycetota</taxon>
        <taxon>Actinomycetes</taxon>
        <taxon>Mycobacteriales</taxon>
        <taxon>Mycobacteriaceae</taxon>
        <taxon>Mycolicibacterium</taxon>
    </lineage>
</organism>
<sequence>MTDNPIDPKRRAELIGKYIDIDPSSPPPWLVDYAESLGADAQTALAAIRSEAEQHVLSTVEVRRACEQYNRANAWITWELTPELRERLDQVRARQREGHRRGLLIYNDDKNKYGLADGWPAFDPDNPHHQSVPMATIVANPETVHVLRGDYTPAVFFRHAETRHRLFGAGGLCDLRLPDGCDNGIAGMETRLVAIPYGTHLYMLNVCGPCGQVIAQSFDDAHPDVPMGNVRKTKAGRVVPIREPVDSGERYPMGLDGRGVPP</sequence>
<dbReference type="Proteomes" id="UP000192772">
    <property type="component" value="Unassembled WGS sequence"/>
</dbReference>
<protein>
    <submittedName>
        <fullName evidence="1">Uncharacterized protein</fullName>
    </submittedName>
</protein>
<accession>A0A1X0DAK6</accession>
<evidence type="ECO:0000313" key="2">
    <source>
        <dbReference type="Proteomes" id="UP000192772"/>
    </source>
</evidence>
<gene>
    <name evidence="1" type="ORF">BST23_00575</name>
</gene>
<dbReference type="EMBL" id="MVHP01000001">
    <property type="protein sequence ID" value="ORA69192.1"/>
    <property type="molecule type" value="Genomic_DNA"/>
</dbReference>